<evidence type="ECO:0000313" key="6">
    <source>
        <dbReference type="EMBL" id="AVO38455.1"/>
    </source>
</evidence>
<dbReference type="Pfam" id="PF00126">
    <property type="entry name" value="HTH_1"/>
    <property type="match status" value="1"/>
</dbReference>
<evidence type="ECO:0000256" key="1">
    <source>
        <dbReference type="ARBA" id="ARBA00009437"/>
    </source>
</evidence>
<dbReference type="InterPro" id="IPR050950">
    <property type="entry name" value="HTH-type_LysR_regulators"/>
</dbReference>
<dbReference type="InterPro" id="IPR036390">
    <property type="entry name" value="WH_DNA-bd_sf"/>
</dbReference>
<dbReference type="InterPro" id="IPR036388">
    <property type="entry name" value="WH-like_DNA-bd_sf"/>
</dbReference>
<dbReference type="RefSeq" id="WP_106472768.1">
    <property type="nucleotide sequence ID" value="NZ_CP027665.1"/>
</dbReference>
<keyword evidence="3" id="KW-0238">DNA-binding</keyword>
<dbReference type="Gene3D" id="3.40.190.10">
    <property type="entry name" value="Periplasmic binding protein-like II"/>
    <property type="match status" value="2"/>
</dbReference>
<dbReference type="GO" id="GO:0005829">
    <property type="term" value="C:cytosol"/>
    <property type="evidence" value="ECO:0007669"/>
    <property type="project" value="TreeGrafter"/>
</dbReference>
<dbReference type="SUPFAM" id="SSF46785">
    <property type="entry name" value="Winged helix' DNA-binding domain"/>
    <property type="match status" value="1"/>
</dbReference>
<accession>A0A2S0MRE1</accession>
<keyword evidence="2" id="KW-0805">Transcription regulation</keyword>
<evidence type="ECO:0000313" key="7">
    <source>
        <dbReference type="Proteomes" id="UP000237655"/>
    </source>
</evidence>
<dbReference type="InterPro" id="IPR005119">
    <property type="entry name" value="LysR_subst-bd"/>
</dbReference>
<organism evidence="6 7">
    <name type="scientific">Pukyongiella litopenaei</name>
    <dbReference type="NCBI Taxonomy" id="2605946"/>
    <lineage>
        <taxon>Bacteria</taxon>
        <taxon>Pseudomonadati</taxon>
        <taxon>Pseudomonadota</taxon>
        <taxon>Alphaproteobacteria</taxon>
        <taxon>Rhodobacterales</taxon>
        <taxon>Paracoccaceae</taxon>
        <taxon>Pukyongiella</taxon>
    </lineage>
</organism>
<keyword evidence="7" id="KW-1185">Reference proteome</keyword>
<dbReference type="GO" id="GO:0003677">
    <property type="term" value="F:DNA binding"/>
    <property type="evidence" value="ECO:0007669"/>
    <property type="project" value="UniProtKB-KW"/>
</dbReference>
<dbReference type="InterPro" id="IPR000847">
    <property type="entry name" value="LysR_HTH_N"/>
</dbReference>
<evidence type="ECO:0000256" key="2">
    <source>
        <dbReference type="ARBA" id="ARBA00023015"/>
    </source>
</evidence>
<evidence type="ECO:0000256" key="4">
    <source>
        <dbReference type="ARBA" id="ARBA00023163"/>
    </source>
</evidence>
<dbReference type="PROSITE" id="PS50931">
    <property type="entry name" value="HTH_LYSR"/>
    <property type="match status" value="1"/>
</dbReference>
<dbReference type="PRINTS" id="PR00039">
    <property type="entry name" value="HTHLYSR"/>
</dbReference>
<dbReference type="PANTHER" id="PTHR30419">
    <property type="entry name" value="HTH-TYPE TRANSCRIPTIONAL REGULATOR YBHD"/>
    <property type="match status" value="1"/>
</dbReference>
<dbReference type="PANTHER" id="PTHR30419:SF30">
    <property type="entry name" value="LYSR FAMILY TRANSCRIPTIONAL REGULATOR"/>
    <property type="match status" value="1"/>
</dbReference>
<dbReference type="AlphaFoldDB" id="A0A2S0MRE1"/>
<evidence type="ECO:0000256" key="3">
    <source>
        <dbReference type="ARBA" id="ARBA00023125"/>
    </source>
</evidence>
<keyword evidence="4" id="KW-0804">Transcription</keyword>
<dbReference type="FunFam" id="1.10.10.10:FF:000001">
    <property type="entry name" value="LysR family transcriptional regulator"/>
    <property type="match status" value="1"/>
</dbReference>
<dbReference type="SUPFAM" id="SSF53850">
    <property type="entry name" value="Periplasmic binding protein-like II"/>
    <property type="match status" value="1"/>
</dbReference>
<gene>
    <name evidence="6" type="ORF">C6Y53_12675</name>
</gene>
<proteinExistence type="inferred from homology"/>
<name>A0A2S0MRE1_9RHOB</name>
<dbReference type="GO" id="GO:0003700">
    <property type="term" value="F:DNA-binding transcription factor activity"/>
    <property type="evidence" value="ECO:0007669"/>
    <property type="project" value="InterPro"/>
</dbReference>
<evidence type="ECO:0000259" key="5">
    <source>
        <dbReference type="PROSITE" id="PS50931"/>
    </source>
</evidence>
<dbReference type="Proteomes" id="UP000237655">
    <property type="component" value="Chromosome"/>
</dbReference>
<dbReference type="KEGG" id="thas:C6Y53_12675"/>
<reference evidence="7" key="1">
    <citation type="submission" date="2018-03" db="EMBL/GenBank/DDBJ databases">
        <title>Genomic analysis of the strain SH-1 isolated from shrimp intestine.</title>
        <authorList>
            <person name="Kim Y.-S."/>
            <person name="Kim S.-E."/>
            <person name="Kim K.-H."/>
        </authorList>
    </citation>
    <scope>NUCLEOTIDE SEQUENCE [LARGE SCALE GENOMIC DNA]</scope>
    <source>
        <strain evidence="7">SH-1</strain>
    </source>
</reference>
<protein>
    <submittedName>
        <fullName evidence="6">LysR family transcriptional regulator</fullName>
    </submittedName>
</protein>
<dbReference type="Pfam" id="PF03466">
    <property type="entry name" value="LysR_substrate"/>
    <property type="match status" value="1"/>
</dbReference>
<comment type="similarity">
    <text evidence="1">Belongs to the LysR transcriptional regulatory family.</text>
</comment>
<feature type="domain" description="HTH lysR-type" evidence="5">
    <location>
        <begin position="1"/>
        <end position="59"/>
    </location>
</feature>
<dbReference type="EMBL" id="CP027665">
    <property type="protein sequence ID" value="AVO38455.1"/>
    <property type="molecule type" value="Genomic_DNA"/>
</dbReference>
<dbReference type="Gene3D" id="1.10.10.10">
    <property type="entry name" value="Winged helix-like DNA-binding domain superfamily/Winged helix DNA-binding domain"/>
    <property type="match status" value="1"/>
</dbReference>
<sequence>MQNLTQLQHFQLVAREGSFGRAAELARITQPALSNSIRALEDRLGSQLIERSERPVRLTPFGRSILDRVDRVLFEARNLDQELANLAAGKSGHVRVGMTATFSTSLAGPIIAEWHHANPDVKLDLVIDETVKLLPGLRDEALDLMVGDVRDLPGNSGEFDYVEMPPHKGGAFCRSGHPILKIRRPVPEDLARYRFAGTHFPAEVADAIARFLGGADQARDLIVINSHNIAALRDAVAESDLILLTTGGTVRNMLALGILKRIPIDFDIVGLWSVVTRKGRVTHPAVPQLIRKITEVSRREHDHRLTPYTSQYMRR</sequence>